<dbReference type="RefSeq" id="WP_020959052.1">
    <property type="nucleotide sequence ID" value="NC_022080.4"/>
</dbReference>
<comment type="similarity">
    <text evidence="1">Belongs to the ornithine cyclodeaminase/mu-crystallin family.</text>
</comment>
<dbReference type="PATRIC" id="fig|1345697.3.peg.838"/>
<dbReference type="Proteomes" id="UP000015500">
    <property type="component" value="Chromosome"/>
</dbReference>
<dbReference type="AlphaFoldDB" id="S5ZLM1"/>
<sequence length="327" mass="35869">MLILSEQEIQRMYTMKDAISDVKEMLRQKQAGKVIAPDRTVLPFPNHDASILYMPSAEEGAAVVKVVSIFPHNPAAGRSTTQGIMVLTDAKTGEHRMVCNATYLTRLRTGALSAIAADYLATQAASRLAVIGTGAMAKEQVVGILAVRAIERIFLYNRTRKKAEDFAAGLHRLVREWTGKVYVVDEADEAVRQADIVVCSTRSEQPVFSGQMLRPGMHISAIGSYLPHMRELDVETIVKADRIVVDTLEGVKHEAGELIQAAESGRWSFSRINAEIGELVTGEKSGRQHEREITVFKSVGAAWYDLAVAIGVYYKALELGAGQEVEL</sequence>
<dbReference type="InterPro" id="IPR036291">
    <property type="entry name" value="NAD(P)-bd_dom_sf"/>
</dbReference>
<dbReference type="STRING" id="1921421.M493_04705"/>
<dbReference type="PANTHER" id="PTHR13812:SF19">
    <property type="entry name" value="KETIMINE REDUCTASE MU-CRYSTALLIN"/>
    <property type="match status" value="1"/>
</dbReference>
<dbReference type="GO" id="GO:0019752">
    <property type="term" value="P:carboxylic acid metabolic process"/>
    <property type="evidence" value="ECO:0007669"/>
    <property type="project" value="UniProtKB-ARBA"/>
</dbReference>
<dbReference type="SUPFAM" id="SSF51735">
    <property type="entry name" value="NAD(P)-binding Rossmann-fold domains"/>
    <property type="match status" value="1"/>
</dbReference>
<evidence type="ECO:0000313" key="2">
    <source>
        <dbReference type="EMBL" id="AGT31243.1"/>
    </source>
</evidence>
<dbReference type="FunFam" id="3.40.50.720:FF:000311">
    <property type="entry name" value="Ornithine cyclodeaminase"/>
    <property type="match status" value="1"/>
</dbReference>
<dbReference type="PANTHER" id="PTHR13812">
    <property type="entry name" value="KETIMINE REDUCTASE MU-CRYSTALLIN"/>
    <property type="match status" value="1"/>
</dbReference>
<reference evidence="2 3" key="1">
    <citation type="journal article" date="2014" name="Genome Announc.">
        <title>Complete Genome Sequence of the Thermophilic Polychlorinated Biphenyl Degrader Geobacillus sp. Strain JF8 (NBRC 109937).</title>
        <authorList>
            <person name="Shintani M."/>
            <person name="Ohtsubo Y."/>
            <person name="Fukuda K."/>
            <person name="Hosoyama A."/>
            <person name="Ohji S."/>
            <person name="Yamazoe A."/>
            <person name="Fujita N."/>
            <person name="Nagata Y."/>
            <person name="Tsuda M."/>
            <person name="Hatta T."/>
            <person name="Kimbara K."/>
        </authorList>
    </citation>
    <scope>NUCLEOTIDE SEQUENCE [LARGE SCALE GENOMIC DNA]</scope>
    <source>
        <strain evidence="2 3">JF8</strain>
    </source>
</reference>
<dbReference type="GO" id="GO:0016491">
    <property type="term" value="F:oxidoreductase activity"/>
    <property type="evidence" value="ECO:0007669"/>
    <property type="project" value="UniProtKB-ARBA"/>
</dbReference>
<dbReference type="Gene3D" id="3.30.1780.10">
    <property type="entry name" value="ornithine cyclodeaminase, domain 1"/>
    <property type="match status" value="1"/>
</dbReference>
<organism evidence="2 3">
    <name type="scientific">Geobacillus genomosp. 3</name>
    <dbReference type="NCBI Taxonomy" id="1921421"/>
    <lineage>
        <taxon>Bacteria</taxon>
        <taxon>Bacillati</taxon>
        <taxon>Bacillota</taxon>
        <taxon>Bacilli</taxon>
        <taxon>Bacillales</taxon>
        <taxon>Anoxybacillaceae</taxon>
        <taxon>Geobacillus</taxon>
    </lineage>
</organism>
<dbReference type="OrthoDB" id="9792005at2"/>
<dbReference type="InterPro" id="IPR023401">
    <property type="entry name" value="ODC_N"/>
</dbReference>
<proteinExistence type="inferred from homology"/>
<dbReference type="EMBL" id="CP006254">
    <property type="protein sequence ID" value="AGT31243.1"/>
    <property type="molecule type" value="Genomic_DNA"/>
</dbReference>
<evidence type="ECO:0000313" key="3">
    <source>
        <dbReference type="Proteomes" id="UP000015500"/>
    </source>
</evidence>
<gene>
    <name evidence="2" type="ORF">M493_04705</name>
</gene>
<dbReference type="Pfam" id="PF02423">
    <property type="entry name" value="OCD_Mu_crystall"/>
    <property type="match status" value="1"/>
</dbReference>
<accession>S5ZLM1</accession>
<evidence type="ECO:0000256" key="1">
    <source>
        <dbReference type="ARBA" id="ARBA00008903"/>
    </source>
</evidence>
<dbReference type="Gene3D" id="3.40.50.720">
    <property type="entry name" value="NAD(P)-binding Rossmann-like Domain"/>
    <property type="match status" value="1"/>
</dbReference>
<keyword evidence="3" id="KW-1185">Reference proteome</keyword>
<name>S5ZLM1_GEOG3</name>
<dbReference type="GO" id="GO:0005737">
    <property type="term" value="C:cytoplasm"/>
    <property type="evidence" value="ECO:0007669"/>
    <property type="project" value="TreeGrafter"/>
</dbReference>
<protein>
    <submittedName>
        <fullName evidence="2">Ornithine cyclodeaminase</fullName>
    </submittedName>
</protein>
<dbReference type="HOGENOM" id="CLU_042088_1_0_9"/>
<dbReference type="InterPro" id="IPR003462">
    <property type="entry name" value="ODC_Mu_crystall"/>
</dbReference>
<dbReference type="KEGG" id="gjf:M493_04705"/>
<dbReference type="PIRSF" id="PIRSF001439">
    <property type="entry name" value="CryM"/>
    <property type="match status" value="1"/>
</dbReference>